<feature type="domain" description="Protein kinase" evidence="13">
    <location>
        <begin position="530"/>
        <end position="807"/>
    </location>
</feature>
<dbReference type="InterPro" id="IPR032675">
    <property type="entry name" value="LRR_dom_sf"/>
</dbReference>
<keyword evidence="9 12" id="KW-1133">Transmembrane helix</keyword>
<dbReference type="InterPro" id="IPR001611">
    <property type="entry name" value="Leu-rich_rpt"/>
</dbReference>
<evidence type="ECO:0000313" key="14">
    <source>
        <dbReference type="EMBL" id="CAK9228198.1"/>
    </source>
</evidence>
<dbReference type="EMBL" id="OZ019898">
    <property type="protein sequence ID" value="CAK9228198.1"/>
    <property type="molecule type" value="Genomic_DNA"/>
</dbReference>
<dbReference type="PROSITE" id="PS50011">
    <property type="entry name" value="PROTEIN_KINASE_DOM"/>
    <property type="match status" value="1"/>
</dbReference>
<evidence type="ECO:0000256" key="10">
    <source>
        <dbReference type="ARBA" id="ARBA00023136"/>
    </source>
</evidence>
<evidence type="ECO:0000256" key="9">
    <source>
        <dbReference type="ARBA" id="ARBA00022989"/>
    </source>
</evidence>
<name>A0ABP0UR75_9BRYO</name>
<evidence type="ECO:0000256" key="6">
    <source>
        <dbReference type="ARBA" id="ARBA00022741"/>
    </source>
</evidence>
<reference evidence="14" key="1">
    <citation type="submission" date="2024-02" db="EMBL/GenBank/DDBJ databases">
        <authorList>
            <consortium name="ELIXIR-Norway"/>
            <consortium name="Elixir Norway"/>
        </authorList>
    </citation>
    <scope>NUCLEOTIDE SEQUENCE</scope>
</reference>
<evidence type="ECO:0000256" key="2">
    <source>
        <dbReference type="ARBA" id="ARBA00022614"/>
    </source>
</evidence>
<keyword evidence="8 11" id="KW-0067">ATP-binding</keyword>
<evidence type="ECO:0000256" key="7">
    <source>
        <dbReference type="ARBA" id="ARBA00022777"/>
    </source>
</evidence>
<keyword evidence="6 11" id="KW-0547">Nucleotide-binding</keyword>
<dbReference type="PROSITE" id="PS51450">
    <property type="entry name" value="LRR"/>
    <property type="match status" value="1"/>
</dbReference>
<keyword evidence="5" id="KW-0677">Repeat</keyword>
<keyword evidence="15" id="KW-1185">Reference proteome</keyword>
<dbReference type="Gene3D" id="1.10.510.10">
    <property type="entry name" value="Transferase(Phosphotransferase) domain 1"/>
    <property type="match status" value="1"/>
</dbReference>
<dbReference type="CDD" id="cd14066">
    <property type="entry name" value="STKc_IRAK"/>
    <property type="match status" value="1"/>
</dbReference>
<dbReference type="Gene3D" id="3.80.10.10">
    <property type="entry name" value="Ribonuclease Inhibitor"/>
    <property type="match status" value="2"/>
</dbReference>
<dbReference type="PROSITE" id="PS00107">
    <property type="entry name" value="PROTEIN_KINASE_ATP"/>
    <property type="match status" value="1"/>
</dbReference>
<dbReference type="Pfam" id="PF00069">
    <property type="entry name" value="Pkinase"/>
    <property type="match status" value="1"/>
</dbReference>
<evidence type="ECO:0000313" key="15">
    <source>
        <dbReference type="Proteomes" id="UP001497512"/>
    </source>
</evidence>
<keyword evidence="2" id="KW-0433">Leucine-rich repeat</keyword>
<dbReference type="InterPro" id="IPR011009">
    <property type="entry name" value="Kinase-like_dom_sf"/>
</dbReference>
<dbReference type="PROSITE" id="PS00108">
    <property type="entry name" value="PROTEIN_KINASE_ST"/>
    <property type="match status" value="1"/>
</dbReference>
<dbReference type="InterPro" id="IPR008271">
    <property type="entry name" value="Ser/Thr_kinase_AS"/>
</dbReference>
<evidence type="ECO:0000256" key="3">
    <source>
        <dbReference type="ARBA" id="ARBA00022679"/>
    </source>
</evidence>
<evidence type="ECO:0000256" key="4">
    <source>
        <dbReference type="ARBA" id="ARBA00022692"/>
    </source>
</evidence>
<keyword evidence="3" id="KW-0808">Transferase</keyword>
<keyword evidence="10 12" id="KW-0472">Membrane</keyword>
<sequence length="891" mass="99794">MGSCSKLSLNSSSTSIIAHEPAIMGVETCSNGVDQHALRWSTNDHGKPRGTLLPNAVYRHGCRLALVILLFYAFFFQAAVAQNTSDRYPGLGWTLINNSASTNSSTYYYYPLQEANAVQTLFNLWSEPHYVEWPRISSNNVFPCLTKTWLGIFCTSVKFEDPYNNYSSNHESFIFNIAILDLSNRGIQGPLPAAIRNLSNLIILNLHRNGFNGSIPTLYGNLTSLIQLDLSDNNLTGPIPAEFGYLGSNLESLYLHGNQLSGPIPISSTNSQNVGFDNLTTLVTLELQKNRLSGDLPDLRQAQYIREVNLSSNNMSGSINIDLIFNSTSPLFELGVLDLSSNHFSNISGFSSFSTSFQQLRLNYNNISGSLDLQSINPSCTYEVDLTGNSITNASYNPNLITSEVSVMLENNPCCQLWTSTKVSSPNKESVYYFCKANYSPPKRSNHNILIISILVGSVVISLVAFLAFFCLYWKARKDKKLLQQDKKLLQYQNNLQMENFHQIEQEFVKKDVQPRMYLYEDLQKATNYFHPNMKLGQGAFGAVYKGVLDANEIAVKILLPETQQGTNEFSNEVVLVTSMRHKNLVKLKGCCFGDHDQRILVYEFVENNNLAELIFEGKGDHNLDWPTRKNICIGIASGLKYLHQDVQPPIIHRDIKPANILLDKNLNAKIADFGLARLFPKMGSHVDTINIVGTMGYLAPEYISLGQLSEKIDVYSFGVVLLEIISGRRSIEQKFGQDQIMLLNWAWALHEEDKLLDLIDPKLNNSYFHEEIWRSINVGLLCVQITPSRRPSMDKVVAMLKGDMEIEVVIRESHYQNANHDAILKNGKSSNVYLNVIDEQSEMDEEPLIGLGGLTTKPSHVSSYSYGNTSKSSQISSFGAFLELSATKPR</sequence>
<proteinExistence type="predicted"/>
<dbReference type="InterPro" id="IPR017441">
    <property type="entry name" value="Protein_kinase_ATP_BS"/>
</dbReference>
<evidence type="ECO:0000259" key="13">
    <source>
        <dbReference type="PROSITE" id="PS50011"/>
    </source>
</evidence>
<keyword evidence="4 12" id="KW-0812">Transmembrane</keyword>
<evidence type="ECO:0000256" key="5">
    <source>
        <dbReference type="ARBA" id="ARBA00022737"/>
    </source>
</evidence>
<dbReference type="SMART" id="SM00220">
    <property type="entry name" value="S_TKc"/>
    <property type="match status" value="1"/>
</dbReference>
<dbReference type="Proteomes" id="UP001497512">
    <property type="component" value="Chromosome 6"/>
</dbReference>
<dbReference type="PANTHER" id="PTHR48006:SF34">
    <property type="entry name" value="OS08G0203700 PROTEIN"/>
    <property type="match status" value="1"/>
</dbReference>
<feature type="binding site" evidence="11">
    <location>
        <position position="557"/>
    </location>
    <ligand>
        <name>ATP</name>
        <dbReference type="ChEBI" id="CHEBI:30616"/>
    </ligand>
</feature>
<dbReference type="InterPro" id="IPR051824">
    <property type="entry name" value="LRR_Rcpt-Like_S/T_Kinase"/>
</dbReference>
<keyword evidence="7" id="KW-0418">Kinase</keyword>
<dbReference type="SUPFAM" id="SSF56112">
    <property type="entry name" value="Protein kinase-like (PK-like)"/>
    <property type="match status" value="1"/>
</dbReference>
<comment type="subcellular location">
    <subcellularLocation>
        <location evidence="1">Membrane</location>
    </subcellularLocation>
</comment>
<accession>A0ABP0UR75</accession>
<evidence type="ECO:0000256" key="12">
    <source>
        <dbReference type="SAM" id="Phobius"/>
    </source>
</evidence>
<dbReference type="InterPro" id="IPR000719">
    <property type="entry name" value="Prot_kinase_dom"/>
</dbReference>
<dbReference type="Pfam" id="PF00560">
    <property type="entry name" value="LRR_1"/>
    <property type="match status" value="2"/>
</dbReference>
<dbReference type="PANTHER" id="PTHR48006">
    <property type="entry name" value="LEUCINE-RICH REPEAT-CONTAINING PROTEIN DDB_G0281931-RELATED"/>
    <property type="match status" value="1"/>
</dbReference>
<gene>
    <name evidence="14" type="ORF">CSSPTR1EN2_LOCUS18843</name>
</gene>
<evidence type="ECO:0000256" key="1">
    <source>
        <dbReference type="ARBA" id="ARBA00004370"/>
    </source>
</evidence>
<feature type="transmembrane region" description="Helical" evidence="12">
    <location>
        <begin position="64"/>
        <end position="81"/>
    </location>
</feature>
<dbReference type="SUPFAM" id="SSF52058">
    <property type="entry name" value="L domain-like"/>
    <property type="match status" value="1"/>
</dbReference>
<protein>
    <recommendedName>
        <fullName evidence="13">Protein kinase domain-containing protein</fullName>
    </recommendedName>
</protein>
<feature type="transmembrane region" description="Helical" evidence="12">
    <location>
        <begin position="449"/>
        <end position="474"/>
    </location>
</feature>
<evidence type="ECO:0000256" key="11">
    <source>
        <dbReference type="PROSITE-ProRule" id="PRU10141"/>
    </source>
</evidence>
<dbReference type="Gene3D" id="3.30.200.20">
    <property type="entry name" value="Phosphorylase Kinase, domain 1"/>
    <property type="match status" value="1"/>
</dbReference>
<organism evidence="14 15">
    <name type="scientific">Sphagnum troendelagicum</name>
    <dbReference type="NCBI Taxonomy" id="128251"/>
    <lineage>
        <taxon>Eukaryota</taxon>
        <taxon>Viridiplantae</taxon>
        <taxon>Streptophyta</taxon>
        <taxon>Embryophyta</taxon>
        <taxon>Bryophyta</taxon>
        <taxon>Sphagnophytina</taxon>
        <taxon>Sphagnopsida</taxon>
        <taxon>Sphagnales</taxon>
        <taxon>Sphagnaceae</taxon>
        <taxon>Sphagnum</taxon>
    </lineage>
</organism>
<evidence type="ECO:0000256" key="8">
    <source>
        <dbReference type="ARBA" id="ARBA00022840"/>
    </source>
</evidence>